<gene>
    <name evidence="5" type="ORF">P7D43_07740</name>
</gene>
<dbReference type="InterPro" id="IPR020449">
    <property type="entry name" value="Tscrpt_reg_AraC-type_HTH"/>
</dbReference>
<keyword evidence="2" id="KW-0238">DNA-binding</keyword>
<evidence type="ECO:0000259" key="4">
    <source>
        <dbReference type="PROSITE" id="PS01124"/>
    </source>
</evidence>
<dbReference type="PANTHER" id="PTHR47504:SF5">
    <property type="entry name" value="RIGHT ORIGIN-BINDING PROTEIN"/>
    <property type="match status" value="1"/>
</dbReference>
<comment type="caution">
    <text evidence="5">The sequence shown here is derived from an EMBL/GenBank/DDBJ whole genome shotgun (WGS) entry which is preliminary data.</text>
</comment>
<accession>A0AAW8RVM9</accession>
<dbReference type="Proteomes" id="UP001260773">
    <property type="component" value="Unassembled WGS sequence"/>
</dbReference>
<sequence>MNNSQLVASITDYVEAHLQERMTLDELAKQLHYSKYYLLHEFKETTHQSLYNYIKRRRLNEAAKALLYSDQRILEIALQLGYQSQQAFSKAFEELFKLTPYRFRLQKKEFLIEEPFSAIDYLLWVENQDIRIRQGKWKEHEMILAFVQLMRGALPYLEKEAYLHSLRLFINEGNCYLAWAKGRIVGLLLFDPKVQKIENLTALPACWKLEPEKKLITSVISDKRPRLLYTTTFRESDKLDIGHRQRLLNLGFLPSQKIVEVNYPTEKMILTVTKEF</sequence>
<proteinExistence type="predicted"/>
<dbReference type="PROSITE" id="PS00041">
    <property type="entry name" value="HTH_ARAC_FAMILY_1"/>
    <property type="match status" value="1"/>
</dbReference>
<dbReference type="PRINTS" id="PR00032">
    <property type="entry name" value="HTHARAC"/>
</dbReference>
<dbReference type="InterPro" id="IPR018060">
    <property type="entry name" value="HTH_AraC"/>
</dbReference>
<organism evidence="5 6">
    <name type="scientific">Enterococcus avium</name>
    <name type="common">Streptococcus avium</name>
    <dbReference type="NCBI Taxonomy" id="33945"/>
    <lineage>
        <taxon>Bacteria</taxon>
        <taxon>Bacillati</taxon>
        <taxon>Bacillota</taxon>
        <taxon>Bacilli</taxon>
        <taxon>Lactobacillales</taxon>
        <taxon>Enterococcaceae</taxon>
        <taxon>Enterococcus</taxon>
    </lineage>
</organism>
<dbReference type="EMBL" id="JARPWH010000020">
    <property type="protein sequence ID" value="MDT2402259.1"/>
    <property type="molecule type" value="Genomic_DNA"/>
</dbReference>
<evidence type="ECO:0000256" key="1">
    <source>
        <dbReference type="ARBA" id="ARBA00023015"/>
    </source>
</evidence>
<evidence type="ECO:0000313" key="6">
    <source>
        <dbReference type="Proteomes" id="UP001260773"/>
    </source>
</evidence>
<dbReference type="InterPro" id="IPR050959">
    <property type="entry name" value="MarA-like"/>
</dbReference>
<dbReference type="AlphaFoldDB" id="A0AAW8RVM9"/>
<evidence type="ECO:0000256" key="3">
    <source>
        <dbReference type="ARBA" id="ARBA00023163"/>
    </source>
</evidence>
<protein>
    <submittedName>
        <fullName evidence="5">AraC family transcriptional regulator</fullName>
    </submittedName>
</protein>
<dbReference type="RefSeq" id="WP_270786095.1">
    <property type="nucleotide sequence ID" value="NZ_JAQCOW010000017.1"/>
</dbReference>
<keyword evidence="3" id="KW-0804">Transcription</keyword>
<dbReference type="InterPro" id="IPR018062">
    <property type="entry name" value="HTH_AraC-typ_CS"/>
</dbReference>
<name>A0AAW8RVM9_ENTAV</name>
<dbReference type="PANTHER" id="PTHR47504">
    <property type="entry name" value="RIGHT ORIGIN-BINDING PROTEIN"/>
    <property type="match status" value="1"/>
</dbReference>
<dbReference type="SUPFAM" id="SSF46689">
    <property type="entry name" value="Homeodomain-like"/>
    <property type="match status" value="2"/>
</dbReference>
<dbReference type="GO" id="GO:0003700">
    <property type="term" value="F:DNA-binding transcription factor activity"/>
    <property type="evidence" value="ECO:0007669"/>
    <property type="project" value="InterPro"/>
</dbReference>
<dbReference type="InterPro" id="IPR009057">
    <property type="entry name" value="Homeodomain-like_sf"/>
</dbReference>
<reference evidence="5" key="1">
    <citation type="submission" date="2023-03" db="EMBL/GenBank/DDBJ databases">
        <authorList>
            <person name="Shen W."/>
            <person name="Cai J."/>
        </authorList>
    </citation>
    <scope>NUCLEOTIDE SEQUENCE</scope>
    <source>
        <strain evidence="5">P33-2</strain>
    </source>
</reference>
<evidence type="ECO:0000313" key="5">
    <source>
        <dbReference type="EMBL" id="MDT2402259.1"/>
    </source>
</evidence>
<dbReference type="Pfam" id="PF12833">
    <property type="entry name" value="HTH_18"/>
    <property type="match status" value="1"/>
</dbReference>
<feature type="domain" description="HTH araC/xylS-type" evidence="4">
    <location>
        <begin position="8"/>
        <end position="106"/>
    </location>
</feature>
<dbReference type="PROSITE" id="PS01124">
    <property type="entry name" value="HTH_ARAC_FAMILY_2"/>
    <property type="match status" value="1"/>
</dbReference>
<dbReference type="GO" id="GO:0043565">
    <property type="term" value="F:sequence-specific DNA binding"/>
    <property type="evidence" value="ECO:0007669"/>
    <property type="project" value="InterPro"/>
</dbReference>
<keyword evidence="1" id="KW-0805">Transcription regulation</keyword>
<dbReference type="SMART" id="SM00342">
    <property type="entry name" value="HTH_ARAC"/>
    <property type="match status" value="1"/>
</dbReference>
<dbReference type="Gene3D" id="1.10.10.60">
    <property type="entry name" value="Homeodomain-like"/>
    <property type="match status" value="2"/>
</dbReference>
<evidence type="ECO:0000256" key="2">
    <source>
        <dbReference type="ARBA" id="ARBA00023125"/>
    </source>
</evidence>